<evidence type="ECO:0000256" key="1">
    <source>
        <dbReference type="SAM" id="MobiDB-lite"/>
    </source>
</evidence>
<evidence type="ECO:0000313" key="2">
    <source>
        <dbReference type="EMBL" id="GAA2942007.1"/>
    </source>
</evidence>
<sequence length="78" mass="8675">MGWFDNLGTAPMRDHTEPAERPGWAAVQYLVADTTDHENRFLENAPVSPGPATWSSRPLWTACPTRTPVRHWGPSTSS</sequence>
<comment type="caution">
    <text evidence="2">The sequence shown here is derived from an EMBL/GenBank/DDBJ whole genome shotgun (WGS) entry which is preliminary data.</text>
</comment>
<proteinExistence type="predicted"/>
<name>A0ABN3XAS4_9ACTN</name>
<dbReference type="EMBL" id="BAAAUD010000031">
    <property type="protein sequence ID" value="GAA2942007.1"/>
    <property type="molecule type" value="Genomic_DNA"/>
</dbReference>
<dbReference type="RefSeq" id="WP_344495074.1">
    <property type="nucleotide sequence ID" value="NZ_BAAAUD010000031.1"/>
</dbReference>
<accession>A0ABN3XAS4</accession>
<protein>
    <submittedName>
        <fullName evidence="2">Uncharacterized protein</fullName>
    </submittedName>
</protein>
<keyword evidence="3" id="KW-1185">Reference proteome</keyword>
<dbReference type="Proteomes" id="UP001500403">
    <property type="component" value="Unassembled WGS sequence"/>
</dbReference>
<gene>
    <name evidence="2" type="ORF">GCM10010446_29060</name>
</gene>
<feature type="region of interest" description="Disordered" evidence="1">
    <location>
        <begin position="1"/>
        <end position="20"/>
    </location>
</feature>
<evidence type="ECO:0000313" key="3">
    <source>
        <dbReference type="Proteomes" id="UP001500403"/>
    </source>
</evidence>
<organism evidence="2 3">
    <name type="scientific">Streptomyces enissocaesilis</name>
    <dbReference type="NCBI Taxonomy" id="332589"/>
    <lineage>
        <taxon>Bacteria</taxon>
        <taxon>Bacillati</taxon>
        <taxon>Actinomycetota</taxon>
        <taxon>Actinomycetes</taxon>
        <taxon>Kitasatosporales</taxon>
        <taxon>Streptomycetaceae</taxon>
        <taxon>Streptomyces</taxon>
        <taxon>Streptomyces rochei group</taxon>
    </lineage>
</organism>
<reference evidence="2 3" key="1">
    <citation type="journal article" date="2019" name="Int. J. Syst. Evol. Microbiol.">
        <title>The Global Catalogue of Microorganisms (GCM) 10K type strain sequencing project: providing services to taxonomists for standard genome sequencing and annotation.</title>
        <authorList>
            <consortium name="The Broad Institute Genomics Platform"/>
            <consortium name="The Broad Institute Genome Sequencing Center for Infectious Disease"/>
            <person name="Wu L."/>
            <person name="Ma J."/>
        </authorList>
    </citation>
    <scope>NUCLEOTIDE SEQUENCE [LARGE SCALE GENOMIC DNA]</scope>
    <source>
        <strain evidence="2 3">JCM 9088</strain>
    </source>
</reference>